<dbReference type="InterPro" id="IPR041255">
    <property type="entry name" value="LpxI_N"/>
</dbReference>
<evidence type="ECO:0000313" key="3">
    <source>
        <dbReference type="EMBL" id="ETW13319.1"/>
    </source>
</evidence>
<dbReference type="InterPro" id="IPR010415">
    <property type="entry name" value="LpxI_C"/>
</dbReference>
<keyword evidence="4" id="KW-1185">Reference proteome</keyword>
<evidence type="ECO:0008006" key="5">
    <source>
        <dbReference type="Google" id="ProtNLM"/>
    </source>
</evidence>
<dbReference type="InterPro" id="IPR053174">
    <property type="entry name" value="LpxI"/>
</dbReference>
<accession>W4HKR5</accession>
<dbReference type="PANTHER" id="PTHR39962">
    <property type="entry name" value="BLL4848 PROTEIN"/>
    <property type="match status" value="1"/>
</dbReference>
<sequence length="262" mass="27414">MLALIAGRGELPRAVAEAQDARPLVCALTGHAPVGLTPDITFRLERLGGLMATLKRRGVDRVCLCGGVDRPHIRPLAFDLRTLAMLPEMRRALARGDDGALRGVIALFEVRGFAVVAAHEAAPELLPAAGVPTRTHPDTSAGADARIGDAVIEDMGRADLGQACVVAEGAVIAREDDSGTDAMLRGLPGHARGGVLYKAPKPGQDRRADLPTIGPETAVGAVRAGLRGIVIEAGGVIVLDRPEVIRRLDAAGLWLWVRGEAV</sequence>
<comment type="caution">
    <text evidence="3">The sequence shown here is derived from an EMBL/GenBank/DDBJ whole genome shotgun (WGS) entry which is preliminary data.</text>
</comment>
<dbReference type="AlphaFoldDB" id="W4HKR5"/>
<dbReference type="Gene3D" id="3.40.50.20">
    <property type="match status" value="1"/>
</dbReference>
<dbReference type="STRING" id="1379903.ATO8_08906"/>
<reference evidence="3 4" key="1">
    <citation type="journal article" date="2014" name="Antonie Van Leeuwenhoek">
        <title>Roseivivax atlanticus sp. nov., isolated from surface seawater of the Atlantic Ocean.</title>
        <authorList>
            <person name="Li G."/>
            <person name="Lai Q."/>
            <person name="Liu X."/>
            <person name="Sun F."/>
            <person name="Shao Z."/>
        </authorList>
    </citation>
    <scope>NUCLEOTIDE SEQUENCE [LARGE SCALE GENOMIC DNA]</scope>
    <source>
        <strain evidence="3 4">22II-s10s</strain>
    </source>
</reference>
<dbReference type="EMBL" id="AQQW01000004">
    <property type="protein sequence ID" value="ETW13319.1"/>
    <property type="molecule type" value="Genomic_DNA"/>
</dbReference>
<proteinExistence type="predicted"/>
<protein>
    <recommendedName>
        <fullName evidence="5">Phosphatidate cytidylyltransferase</fullName>
    </recommendedName>
</protein>
<feature type="domain" description="LpxI N-terminal" evidence="2">
    <location>
        <begin position="2"/>
        <end position="125"/>
    </location>
</feature>
<dbReference type="InterPro" id="IPR043167">
    <property type="entry name" value="LpxI_C_sf"/>
</dbReference>
<evidence type="ECO:0000313" key="4">
    <source>
        <dbReference type="Proteomes" id="UP000019063"/>
    </source>
</evidence>
<dbReference type="PATRIC" id="fig|1317118.6.peg.1846"/>
<dbReference type="eggNOG" id="COG3494">
    <property type="taxonomic scope" value="Bacteria"/>
</dbReference>
<evidence type="ECO:0000259" key="1">
    <source>
        <dbReference type="Pfam" id="PF06230"/>
    </source>
</evidence>
<name>W4HKR5_9RHOB</name>
<dbReference type="Pfam" id="PF06230">
    <property type="entry name" value="LpxI_C"/>
    <property type="match status" value="1"/>
</dbReference>
<feature type="domain" description="LpxI C-terminal" evidence="1">
    <location>
        <begin position="129"/>
        <end position="256"/>
    </location>
</feature>
<dbReference type="PANTHER" id="PTHR39962:SF1">
    <property type="entry name" value="LPXI FAMILY PROTEIN"/>
    <property type="match status" value="1"/>
</dbReference>
<dbReference type="Proteomes" id="UP000019063">
    <property type="component" value="Unassembled WGS sequence"/>
</dbReference>
<evidence type="ECO:0000259" key="2">
    <source>
        <dbReference type="Pfam" id="PF17930"/>
    </source>
</evidence>
<organism evidence="3 4">
    <name type="scientific">Roseivivax marinus</name>
    <dbReference type="NCBI Taxonomy" id="1379903"/>
    <lineage>
        <taxon>Bacteria</taxon>
        <taxon>Pseudomonadati</taxon>
        <taxon>Pseudomonadota</taxon>
        <taxon>Alphaproteobacteria</taxon>
        <taxon>Rhodobacterales</taxon>
        <taxon>Roseobacteraceae</taxon>
        <taxon>Roseivivax</taxon>
    </lineage>
</organism>
<dbReference type="Pfam" id="PF17930">
    <property type="entry name" value="LpxI_N"/>
    <property type="match status" value="1"/>
</dbReference>
<gene>
    <name evidence="3" type="ORF">ATO8_08906</name>
</gene>
<dbReference type="RefSeq" id="WP_043843792.1">
    <property type="nucleotide sequence ID" value="NZ_AQQW01000004.1"/>
</dbReference>
<dbReference type="Gene3D" id="3.40.140.80">
    <property type="match status" value="1"/>
</dbReference>